<dbReference type="AlphaFoldDB" id="A0A8I0DNC9"/>
<keyword evidence="1" id="KW-0378">Hydrolase</keyword>
<keyword evidence="2" id="KW-1185">Reference proteome</keyword>
<sequence>MYKCSICGEKADVHHIVYRSEGGFDIELNYKYLCALHHRGKCGPHQNKMIDLQYKLELQQKLYEILPKKYYWPKELSIILGVHNGALKRLLKDLKLYKEGFKKDDIIWKLMGCRLYNYEALDELALDLLELDFI</sequence>
<accession>A0A8I0DNC9</accession>
<dbReference type="InterPro" id="IPR003615">
    <property type="entry name" value="HNH_nuc"/>
</dbReference>
<dbReference type="CDD" id="cd00085">
    <property type="entry name" value="HNHc"/>
    <property type="match status" value="1"/>
</dbReference>
<gene>
    <name evidence="1" type="ORF">H8R92_06200</name>
</gene>
<comment type="caution">
    <text evidence="1">The sequence shown here is derived from an EMBL/GenBank/DDBJ whole genome shotgun (WGS) entry which is preliminary data.</text>
</comment>
<dbReference type="RefSeq" id="WP_186834987.1">
    <property type="nucleotide sequence ID" value="NZ_JACOOQ010000008.1"/>
</dbReference>
<name>A0A8I0DNC9_9CLOT</name>
<dbReference type="Gene3D" id="1.10.30.50">
    <property type="match status" value="1"/>
</dbReference>
<reference evidence="1" key="1">
    <citation type="submission" date="2020-08" db="EMBL/GenBank/DDBJ databases">
        <title>Genome public.</title>
        <authorList>
            <person name="Liu C."/>
            <person name="Sun Q."/>
        </authorList>
    </citation>
    <scope>NUCLEOTIDE SEQUENCE</scope>
    <source>
        <strain evidence="1">NSJ-42</strain>
    </source>
</reference>
<evidence type="ECO:0000313" key="1">
    <source>
        <dbReference type="EMBL" id="MBC5640030.1"/>
    </source>
</evidence>
<dbReference type="EMBL" id="JACOOQ010000008">
    <property type="protein sequence ID" value="MBC5640030.1"/>
    <property type="molecule type" value="Genomic_DNA"/>
</dbReference>
<keyword evidence="1" id="KW-0540">Nuclease</keyword>
<keyword evidence="1" id="KW-0255">Endonuclease</keyword>
<protein>
    <submittedName>
        <fullName evidence="1">HNH endonuclease</fullName>
    </submittedName>
</protein>
<dbReference type="GO" id="GO:0004519">
    <property type="term" value="F:endonuclease activity"/>
    <property type="evidence" value="ECO:0007669"/>
    <property type="project" value="UniProtKB-KW"/>
</dbReference>
<proteinExistence type="predicted"/>
<evidence type="ECO:0000313" key="2">
    <source>
        <dbReference type="Proteomes" id="UP000662088"/>
    </source>
</evidence>
<organism evidence="1 2">
    <name type="scientific">Clostridium lentum</name>
    <dbReference type="NCBI Taxonomy" id="2763037"/>
    <lineage>
        <taxon>Bacteria</taxon>
        <taxon>Bacillati</taxon>
        <taxon>Bacillota</taxon>
        <taxon>Clostridia</taxon>
        <taxon>Eubacteriales</taxon>
        <taxon>Clostridiaceae</taxon>
        <taxon>Clostridium</taxon>
    </lineage>
</organism>
<dbReference type="Proteomes" id="UP000662088">
    <property type="component" value="Unassembled WGS sequence"/>
</dbReference>